<dbReference type="OrthoDB" id="1644899at2"/>
<keyword evidence="5" id="KW-1185">Reference proteome</keyword>
<dbReference type="EMBL" id="JACCEL010000004">
    <property type="protein sequence ID" value="MBG9977678.1"/>
    <property type="molecule type" value="Genomic_DNA"/>
</dbReference>
<proteinExistence type="predicted"/>
<dbReference type="InterPro" id="IPR021299">
    <property type="entry name" value="DUF2871"/>
</dbReference>
<reference evidence="3 4" key="1">
    <citation type="submission" date="2019-05" db="EMBL/GenBank/DDBJ databases">
        <title>The metagenome of a microbial culture collection derived from dairy environment covers the genomic content of the human microbiome.</title>
        <authorList>
            <person name="Roder T."/>
            <person name="Wuthrich D."/>
            <person name="Sattari Z."/>
            <person name="Von Ah U."/>
            <person name="Bar C."/>
            <person name="Ronchi F."/>
            <person name="Macpherson A.J."/>
            <person name="Ganal-Vonarburg S.C."/>
            <person name="Bruggmann R."/>
            <person name="Vergeres G."/>
        </authorList>
    </citation>
    <scope>NUCLEOTIDE SEQUENCE [LARGE SCALE GENOMIC DNA]</scope>
    <source>
        <strain evidence="3 4">FAM 24227</strain>
    </source>
</reference>
<dbReference type="AlphaFoldDB" id="A0A5R9DYY1"/>
<dbReference type="EMBL" id="VBSP01000021">
    <property type="protein sequence ID" value="TLQ41036.1"/>
    <property type="molecule type" value="Genomic_DNA"/>
</dbReference>
<name>A0A5R9DYY1_9LACT</name>
<feature type="transmembrane region" description="Helical" evidence="1">
    <location>
        <begin position="75"/>
        <end position="98"/>
    </location>
</feature>
<comment type="caution">
    <text evidence="3">The sequence shown here is derived from an EMBL/GenBank/DDBJ whole genome shotgun (WGS) entry which is preliminary data.</text>
</comment>
<dbReference type="Proteomes" id="UP000306420">
    <property type="component" value="Unassembled WGS sequence"/>
</dbReference>
<dbReference type="RefSeq" id="WP_138404675.1">
    <property type="nucleotide sequence ID" value="NZ_JACCEL010000004.1"/>
</dbReference>
<keyword evidence="1" id="KW-0472">Membrane</keyword>
<dbReference type="Pfam" id="PF11070">
    <property type="entry name" value="DUF2871"/>
    <property type="match status" value="1"/>
</dbReference>
<evidence type="ECO:0000313" key="3">
    <source>
        <dbReference type="EMBL" id="TLQ41036.1"/>
    </source>
</evidence>
<evidence type="ECO:0000313" key="4">
    <source>
        <dbReference type="Proteomes" id="UP000306420"/>
    </source>
</evidence>
<gene>
    <name evidence="3" type="ORF">FEZ33_06930</name>
    <name evidence="2" type="ORF">HYQ42_02660</name>
</gene>
<dbReference type="Proteomes" id="UP000823401">
    <property type="component" value="Unassembled WGS sequence"/>
</dbReference>
<reference evidence="2 5" key="2">
    <citation type="submission" date="2020-07" db="EMBL/GenBank/DDBJ databases">
        <title>Facklamia lactis sp. nov., isolated from raw milk.</title>
        <authorList>
            <person name="Doll E.V."/>
            <person name="Huptas C."/>
            <person name="Staib L."/>
            <person name="Wenning M."/>
            <person name="Scherer S."/>
        </authorList>
    </citation>
    <scope>NUCLEOTIDE SEQUENCE [LARGE SCALE GENOMIC DNA]</scope>
    <source>
        <strain evidence="2 5">DSM 104272</strain>
    </source>
</reference>
<evidence type="ECO:0000313" key="2">
    <source>
        <dbReference type="EMBL" id="MBG9977678.1"/>
    </source>
</evidence>
<protein>
    <submittedName>
        <fullName evidence="3">DUF2871 domain-containing protein</fullName>
    </submittedName>
</protein>
<evidence type="ECO:0000313" key="5">
    <source>
        <dbReference type="Proteomes" id="UP000823401"/>
    </source>
</evidence>
<keyword evidence="1" id="KW-0812">Transmembrane</keyword>
<organism evidence="3 4">
    <name type="scientific">Ruoffia tabacinasalis</name>
    <dbReference type="NCBI Taxonomy" id="87458"/>
    <lineage>
        <taxon>Bacteria</taxon>
        <taxon>Bacillati</taxon>
        <taxon>Bacillota</taxon>
        <taxon>Bacilli</taxon>
        <taxon>Lactobacillales</taxon>
        <taxon>Aerococcaceae</taxon>
        <taxon>Ruoffia</taxon>
    </lineage>
</organism>
<feature type="transmembrane region" description="Helical" evidence="1">
    <location>
        <begin position="104"/>
        <end position="128"/>
    </location>
</feature>
<feature type="transmembrane region" description="Helical" evidence="1">
    <location>
        <begin position="43"/>
        <end position="63"/>
    </location>
</feature>
<accession>A0A5R9DYY1</accession>
<keyword evidence="1" id="KW-1133">Transmembrane helix</keyword>
<evidence type="ECO:0000256" key="1">
    <source>
        <dbReference type="SAM" id="Phobius"/>
    </source>
</evidence>
<sequence length="136" mass="15442">MQHKLARTSMIYMILGLAFGLFDREFARIYDFTGYTQLGVLHTHTLILGMFFFLIVLILEHQFKLSAHRHYKKFIMFYQSGLGLSLLIMLIHGSMIVMGMESSAMMSGIAGIGHILLTIGLGFFFKVLMDSIKAVK</sequence>